<keyword evidence="4" id="KW-0804">Transcription</keyword>
<feature type="domain" description="RNA polymerase sigma factor 70 region 4 type 2" evidence="6">
    <location>
        <begin position="117"/>
        <end position="166"/>
    </location>
</feature>
<dbReference type="Proteomes" id="UP000265926">
    <property type="component" value="Unassembled WGS sequence"/>
</dbReference>
<dbReference type="InterPro" id="IPR013325">
    <property type="entry name" value="RNA_pol_sigma_r2"/>
</dbReference>
<evidence type="ECO:0000259" key="6">
    <source>
        <dbReference type="Pfam" id="PF08281"/>
    </source>
</evidence>
<dbReference type="InterPro" id="IPR013249">
    <property type="entry name" value="RNA_pol_sigma70_r4_t2"/>
</dbReference>
<dbReference type="InterPro" id="IPR013324">
    <property type="entry name" value="RNA_pol_sigma_r3/r4-like"/>
</dbReference>
<protein>
    <submittedName>
        <fullName evidence="7">RNA polymerase sigma-70 factor</fullName>
    </submittedName>
</protein>
<name>A0A399T9A8_9BACT</name>
<dbReference type="OrthoDB" id="1493347at2"/>
<dbReference type="Pfam" id="PF08281">
    <property type="entry name" value="Sigma70_r4_2"/>
    <property type="match status" value="1"/>
</dbReference>
<keyword evidence="3" id="KW-0731">Sigma factor</keyword>
<feature type="domain" description="RNA polymerase sigma-70 region 2" evidence="5">
    <location>
        <begin position="24"/>
        <end position="90"/>
    </location>
</feature>
<evidence type="ECO:0000313" key="7">
    <source>
        <dbReference type="EMBL" id="RIJ50523.1"/>
    </source>
</evidence>
<dbReference type="AlphaFoldDB" id="A0A399T9A8"/>
<comment type="caution">
    <text evidence="7">The sequence shown here is derived from an EMBL/GenBank/DDBJ whole genome shotgun (WGS) entry which is preliminary data.</text>
</comment>
<dbReference type="GO" id="GO:0006352">
    <property type="term" value="P:DNA-templated transcription initiation"/>
    <property type="evidence" value="ECO:0007669"/>
    <property type="project" value="InterPro"/>
</dbReference>
<dbReference type="SUPFAM" id="SSF88946">
    <property type="entry name" value="Sigma2 domain of RNA polymerase sigma factors"/>
    <property type="match status" value="1"/>
</dbReference>
<keyword evidence="8" id="KW-1185">Reference proteome</keyword>
<dbReference type="InterPro" id="IPR039425">
    <property type="entry name" value="RNA_pol_sigma-70-like"/>
</dbReference>
<dbReference type="CDD" id="cd06171">
    <property type="entry name" value="Sigma70_r4"/>
    <property type="match status" value="1"/>
</dbReference>
<dbReference type="Gene3D" id="1.10.10.10">
    <property type="entry name" value="Winged helix-like DNA-binding domain superfamily/Winged helix DNA-binding domain"/>
    <property type="match status" value="1"/>
</dbReference>
<dbReference type="Gene3D" id="1.10.1740.10">
    <property type="match status" value="1"/>
</dbReference>
<dbReference type="InterPro" id="IPR014327">
    <property type="entry name" value="RNA_pol_sigma70_bacteroid"/>
</dbReference>
<dbReference type="NCBIfam" id="TIGR02985">
    <property type="entry name" value="Sig70_bacteroi1"/>
    <property type="match status" value="1"/>
</dbReference>
<accession>A0A399T9A8</accession>
<dbReference type="EMBL" id="QWGR01000001">
    <property type="protein sequence ID" value="RIJ50523.1"/>
    <property type="molecule type" value="Genomic_DNA"/>
</dbReference>
<dbReference type="InterPro" id="IPR007627">
    <property type="entry name" value="RNA_pol_sigma70_r2"/>
</dbReference>
<dbReference type="GO" id="GO:0016987">
    <property type="term" value="F:sigma factor activity"/>
    <property type="evidence" value="ECO:0007669"/>
    <property type="project" value="UniProtKB-KW"/>
</dbReference>
<evidence type="ECO:0000256" key="2">
    <source>
        <dbReference type="ARBA" id="ARBA00023015"/>
    </source>
</evidence>
<dbReference type="InterPro" id="IPR014284">
    <property type="entry name" value="RNA_pol_sigma-70_dom"/>
</dbReference>
<dbReference type="SUPFAM" id="SSF88659">
    <property type="entry name" value="Sigma3 and sigma4 domains of RNA polymerase sigma factors"/>
    <property type="match status" value="1"/>
</dbReference>
<sequence length="188" mass="22685">MTNLTDKELCLALKSGKIDAFDALYYKYHKRLFAFLYKMCDNWHDAEDMVQKIFVKIWERKEGIDVEKSFNSYLFTIAQNEAYDLLKKRALLAYHNDYIFTDVEDNEDNLESKKRIETIYSLINEMPERRRHIFLLNRDDGLTYRQIAEKLNISENTVDTQIRNALNYLRKELPKYFKVFTMFLLNIF</sequence>
<evidence type="ECO:0000259" key="5">
    <source>
        <dbReference type="Pfam" id="PF04542"/>
    </source>
</evidence>
<comment type="similarity">
    <text evidence="1">Belongs to the sigma-70 factor family. ECF subfamily.</text>
</comment>
<gene>
    <name evidence="7" type="ORF">D1614_00885</name>
</gene>
<dbReference type="Pfam" id="PF04542">
    <property type="entry name" value="Sigma70_r2"/>
    <property type="match status" value="1"/>
</dbReference>
<evidence type="ECO:0000256" key="1">
    <source>
        <dbReference type="ARBA" id="ARBA00010641"/>
    </source>
</evidence>
<evidence type="ECO:0000256" key="4">
    <source>
        <dbReference type="ARBA" id="ARBA00023163"/>
    </source>
</evidence>
<reference evidence="7 8" key="1">
    <citation type="submission" date="2018-08" db="EMBL/GenBank/DDBJ databases">
        <title>Pallidiluteibacterium maritimus gen. nov., sp. nov., isolated from coastal sediment.</title>
        <authorList>
            <person name="Zhou L.Y."/>
        </authorList>
    </citation>
    <scope>NUCLEOTIDE SEQUENCE [LARGE SCALE GENOMIC DNA]</scope>
    <source>
        <strain evidence="7 8">XSD2</strain>
    </source>
</reference>
<proteinExistence type="inferred from homology"/>
<dbReference type="InterPro" id="IPR036388">
    <property type="entry name" value="WH-like_DNA-bd_sf"/>
</dbReference>
<evidence type="ECO:0000313" key="8">
    <source>
        <dbReference type="Proteomes" id="UP000265926"/>
    </source>
</evidence>
<keyword evidence="2" id="KW-0805">Transcription regulation</keyword>
<evidence type="ECO:0000256" key="3">
    <source>
        <dbReference type="ARBA" id="ARBA00023082"/>
    </source>
</evidence>
<dbReference type="GO" id="GO:0003677">
    <property type="term" value="F:DNA binding"/>
    <property type="evidence" value="ECO:0007669"/>
    <property type="project" value="InterPro"/>
</dbReference>
<dbReference type="PANTHER" id="PTHR43133:SF46">
    <property type="entry name" value="RNA POLYMERASE SIGMA-70 FACTOR ECF SUBFAMILY"/>
    <property type="match status" value="1"/>
</dbReference>
<organism evidence="7 8">
    <name type="scientific">Maribellus luteus</name>
    <dbReference type="NCBI Taxonomy" id="2305463"/>
    <lineage>
        <taxon>Bacteria</taxon>
        <taxon>Pseudomonadati</taxon>
        <taxon>Bacteroidota</taxon>
        <taxon>Bacteroidia</taxon>
        <taxon>Marinilabiliales</taxon>
        <taxon>Prolixibacteraceae</taxon>
        <taxon>Maribellus</taxon>
    </lineage>
</organism>
<dbReference type="NCBIfam" id="TIGR02937">
    <property type="entry name" value="sigma70-ECF"/>
    <property type="match status" value="1"/>
</dbReference>
<dbReference type="PANTHER" id="PTHR43133">
    <property type="entry name" value="RNA POLYMERASE ECF-TYPE SIGMA FACTO"/>
    <property type="match status" value="1"/>
</dbReference>